<dbReference type="GO" id="GO:0016020">
    <property type="term" value="C:membrane"/>
    <property type="evidence" value="ECO:0007669"/>
    <property type="project" value="TreeGrafter"/>
</dbReference>
<dbReference type="InterPro" id="IPR047150">
    <property type="entry name" value="SGT"/>
</dbReference>
<organism evidence="3 4">
    <name type="scientific">Hepatospora eriocheir</name>
    <dbReference type="NCBI Taxonomy" id="1081669"/>
    <lineage>
        <taxon>Eukaryota</taxon>
        <taxon>Fungi</taxon>
        <taxon>Fungi incertae sedis</taxon>
        <taxon>Microsporidia</taxon>
        <taxon>Hepatosporidae</taxon>
        <taxon>Hepatospora</taxon>
    </lineage>
</organism>
<keyword evidence="1" id="KW-0677">Repeat</keyword>
<sequence>MNSEEDNRKEFNPLKEKVSSYDDIRRFYEKRKFIMTEEEYVFVMTVLNNMETKYSDINYKSELLKEEGNKLFKDNNLEAAFEKYNETLSIDSCNVNALINRSIILQKQNQIKSAMKDCLNGLEIEPSNLKLYKRLAYLNQETNPELSLKYVKKGLLIDESDKTLNDMLNLSKESNKNTDNPDILNNSDFTGSIDDLLKDINTEDLSKMFGSVINKFKK</sequence>
<dbReference type="Proteomes" id="UP000192501">
    <property type="component" value="Unassembled WGS sequence"/>
</dbReference>
<dbReference type="InterPro" id="IPR019734">
    <property type="entry name" value="TPR_rpt"/>
</dbReference>
<comment type="caution">
    <text evidence="3">The sequence shown here is derived from an EMBL/GenBank/DDBJ whole genome shotgun (WGS) entry which is preliminary data.</text>
</comment>
<accession>A0A1X0QCK7</accession>
<evidence type="ECO:0000256" key="2">
    <source>
        <dbReference type="ARBA" id="ARBA00022803"/>
    </source>
</evidence>
<dbReference type="GO" id="GO:0006620">
    <property type="term" value="P:post-translational protein targeting to endoplasmic reticulum membrane"/>
    <property type="evidence" value="ECO:0007669"/>
    <property type="project" value="TreeGrafter"/>
</dbReference>
<protein>
    <submittedName>
        <fullName evidence="3">SPAG1</fullName>
    </submittedName>
</protein>
<dbReference type="SUPFAM" id="SSF48452">
    <property type="entry name" value="TPR-like"/>
    <property type="match status" value="1"/>
</dbReference>
<dbReference type="VEuPathDB" id="MicrosporidiaDB:HERIO_2135"/>
<reference evidence="3 4" key="1">
    <citation type="journal article" date="2017" name="Environ. Microbiol.">
        <title>Decay of the glycolytic pathway and adaptation to intranuclear parasitism within Enterocytozoonidae microsporidia.</title>
        <authorList>
            <person name="Wiredu Boakye D."/>
            <person name="Jaroenlak P."/>
            <person name="Prachumwat A."/>
            <person name="Williams T.A."/>
            <person name="Bateman K.S."/>
            <person name="Itsathitphaisarn O."/>
            <person name="Sritunyalucksana K."/>
            <person name="Paszkiewicz K.H."/>
            <person name="Moore K.A."/>
            <person name="Stentiford G.D."/>
            <person name="Williams B.A."/>
        </authorList>
    </citation>
    <scope>NUCLEOTIDE SEQUENCE [LARGE SCALE GENOMIC DNA]</scope>
    <source>
        <strain evidence="4">canceri</strain>
    </source>
</reference>
<name>A0A1X0QCK7_9MICR</name>
<dbReference type="Gene3D" id="1.25.40.10">
    <property type="entry name" value="Tetratricopeptide repeat domain"/>
    <property type="match status" value="1"/>
</dbReference>
<dbReference type="EMBL" id="LTAI01001029">
    <property type="protein sequence ID" value="ORD97413.1"/>
    <property type="molecule type" value="Genomic_DNA"/>
</dbReference>
<keyword evidence="2" id="KW-0802">TPR repeat</keyword>
<dbReference type="AlphaFoldDB" id="A0A1X0QCK7"/>
<proteinExistence type="predicted"/>
<dbReference type="InterPro" id="IPR011990">
    <property type="entry name" value="TPR-like_helical_dom_sf"/>
</dbReference>
<dbReference type="PANTHER" id="PTHR45831">
    <property type="entry name" value="LD24721P"/>
    <property type="match status" value="1"/>
</dbReference>
<evidence type="ECO:0000313" key="4">
    <source>
        <dbReference type="Proteomes" id="UP000192501"/>
    </source>
</evidence>
<gene>
    <name evidence="3" type="primary">SPAG1</name>
    <name evidence="3" type="ORF">A0H76_315</name>
</gene>
<dbReference type="PANTHER" id="PTHR45831:SF2">
    <property type="entry name" value="LD24721P"/>
    <property type="match status" value="1"/>
</dbReference>
<evidence type="ECO:0000256" key="1">
    <source>
        <dbReference type="ARBA" id="ARBA00022737"/>
    </source>
</evidence>
<evidence type="ECO:0000313" key="3">
    <source>
        <dbReference type="EMBL" id="ORD97413.1"/>
    </source>
</evidence>
<dbReference type="GO" id="GO:0060090">
    <property type="term" value="F:molecular adaptor activity"/>
    <property type="evidence" value="ECO:0007669"/>
    <property type="project" value="TreeGrafter"/>
</dbReference>
<dbReference type="VEuPathDB" id="MicrosporidiaDB:A0H76_315"/>
<dbReference type="SMART" id="SM00028">
    <property type="entry name" value="TPR"/>
    <property type="match status" value="2"/>
</dbReference>
<dbReference type="GO" id="GO:0072380">
    <property type="term" value="C:TRC complex"/>
    <property type="evidence" value="ECO:0007669"/>
    <property type="project" value="TreeGrafter"/>
</dbReference>